<evidence type="ECO:0000313" key="2">
    <source>
        <dbReference type="EMBL" id="CAK0907767.1"/>
    </source>
</evidence>
<feature type="region of interest" description="Disordered" evidence="1">
    <location>
        <begin position="1"/>
        <end position="112"/>
    </location>
</feature>
<evidence type="ECO:0000256" key="1">
    <source>
        <dbReference type="SAM" id="MobiDB-lite"/>
    </source>
</evidence>
<protein>
    <submittedName>
        <fullName evidence="2">Uncharacterized protein</fullName>
    </submittedName>
</protein>
<reference evidence="2" key="1">
    <citation type="submission" date="2023-10" db="EMBL/GenBank/DDBJ databases">
        <authorList>
            <person name="Chen Y."/>
            <person name="Shah S."/>
            <person name="Dougan E. K."/>
            <person name="Thang M."/>
            <person name="Chan C."/>
        </authorList>
    </citation>
    <scope>NUCLEOTIDE SEQUENCE [LARGE SCALE GENOMIC DNA]</scope>
</reference>
<proteinExistence type="predicted"/>
<dbReference type="EMBL" id="CAUYUJ010021915">
    <property type="protein sequence ID" value="CAK0907767.1"/>
    <property type="molecule type" value="Genomic_DNA"/>
</dbReference>
<dbReference type="Proteomes" id="UP001189429">
    <property type="component" value="Unassembled WGS sequence"/>
</dbReference>
<organism evidence="2 3">
    <name type="scientific">Prorocentrum cordatum</name>
    <dbReference type="NCBI Taxonomy" id="2364126"/>
    <lineage>
        <taxon>Eukaryota</taxon>
        <taxon>Sar</taxon>
        <taxon>Alveolata</taxon>
        <taxon>Dinophyceae</taxon>
        <taxon>Prorocentrales</taxon>
        <taxon>Prorocentraceae</taxon>
        <taxon>Prorocentrum</taxon>
    </lineage>
</organism>
<accession>A0ABN9YA75</accession>
<sequence>MHRCARERRDTDMSYSQASSSRARGSQPASGARRLWRGCRRKKSDDSVDLGAMGPPRTRAPHVVMGAARKSAAENGDGSGEGPTTEFWHKGHPAEAAEQTSRSAWRTPRPGS</sequence>
<keyword evidence="3" id="KW-1185">Reference proteome</keyword>
<feature type="compositionally biased region" description="Low complexity" evidence="1">
    <location>
        <begin position="16"/>
        <end position="33"/>
    </location>
</feature>
<name>A0ABN9YA75_9DINO</name>
<comment type="caution">
    <text evidence="2">The sequence shown here is derived from an EMBL/GenBank/DDBJ whole genome shotgun (WGS) entry which is preliminary data.</text>
</comment>
<gene>
    <name evidence="2" type="ORF">PCOR1329_LOCUS82679</name>
</gene>
<evidence type="ECO:0000313" key="3">
    <source>
        <dbReference type="Proteomes" id="UP001189429"/>
    </source>
</evidence>